<evidence type="ECO:0000313" key="7">
    <source>
        <dbReference type="EMBL" id="SEL99641.1"/>
    </source>
</evidence>
<name>A0A1H7URQ2_9LACT</name>
<dbReference type="Gene3D" id="3.30.1600.10">
    <property type="entry name" value="SIR2/SIRT2 'Small Domain"/>
    <property type="match status" value="1"/>
</dbReference>
<dbReference type="InterPro" id="IPR026590">
    <property type="entry name" value="Ssirtuin_cat_dom"/>
</dbReference>
<dbReference type="GO" id="GO:0070403">
    <property type="term" value="F:NAD+ binding"/>
    <property type="evidence" value="ECO:0007669"/>
    <property type="project" value="InterPro"/>
</dbReference>
<keyword evidence="3" id="KW-0520">NAD</keyword>
<dbReference type="EMBL" id="BJUX01000004">
    <property type="protein sequence ID" value="GEK88503.1"/>
    <property type="molecule type" value="Genomic_DNA"/>
</dbReference>
<keyword evidence="2" id="KW-0808">Transferase</keyword>
<dbReference type="EC" id="2.3.1.286" evidence="1"/>
<dbReference type="PROSITE" id="PS50305">
    <property type="entry name" value="SIRTUIN"/>
    <property type="match status" value="1"/>
</dbReference>
<dbReference type="GO" id="GO:0017136">
    <property type="term" value="F:histone deacetylase activity, NAD-dependent"/>
    <property type="evidence" value="ECO:0007669"/>
    <property type="project" value="TreeGrafter"/>
</dbReference>
<gene>
    <name evidence="6" type="primary">cobB</name>
    <name evidence="6" type="ORF">APU01nite_05420</name>
    <name evidence="7" type="ORF">SAMN04488100_11935</name>
</gene>
<dbReference type="Gene3D" id="3.40.50.1220">
    <property type="entry name" value="TPP-binding domain"/>
    <property type="match status" value="1"/>
</dbReference>
<organism evidence="7 8">
    <name type="scientific">Alkalibacterium putridalgicola</name>
    <dbReference type="NCBI Taxonomy" id="426703"/>
    <lineage>
        <taxon>Bacteria</taxon>
        <taxon>Bacillati</taxon>
        <taxon>Bacillota</taxon>
        <taxon>Bacilli</taxon>
        <taxon>Lactobacillales</taxon>
        <taxon>Carnobacteriaceae</taxon>
        <taxon>Alkalibacterium</taxon>
    </lineage>
</organism>
<dbReference type="InterPro" id="IPR050134">
    <property type="entry name" value="NAD-dep_sirtuin_deacylases"/>
</dbReference>
<keyword evidence="9" id="KW-1185">Reference proteome</keyword>
<dbReference type="EMBL" id="FOBL01000019">
    <property type="protein sequence ID" value="SEL99641.1"/>
    <property type="molecule type" value="Genomic_DNA"/>
</dbReference>
<sequence length="244" mass="27133">MDAIERVAKWFETGQKVVVITGAGVSTESGIPDFRSAEGLYSEDTEQGVPMEEVLSASFFNDHPKDFYRIYNEKLLFPDACPNTGHLFLKQLEDKGHEVTVITQNIDGLHQKAGNTRILELHGNASTVITESGSTTSLDEAVRHENELRVKGEWARPAITLYGEVLDREVLQKSVQAVSEADILLVMGTSLNVYPAAGLIYDYKGDKSALINREGTPLNTAFSYVFHRPIGEWVEELQRCLTTE</sequence>
<evidence type="ECO:0000256" key="1">
    <source>
        <dbReference type="ARBA" id="ARBA00012928"/>
    </source>
</evidence>
<reference evidence="7 8" key="1">
    <citation type="submission" date="2016-10" db="EMBL/GenBank/DDBJ databases">
        <authorList>
            <person name="de Groot N.N."/>
        </authorList>
    </citation>
    <scope>NUCLEOTIDE SEQUENCE [LARGE SCALE GENOMIC DNA]</scope>
    <source>
        <strain evidence="7 8">DSM 19182</strain>
    </source>
</reference>
<dbReference type="RefSeq" id="WP_091488545.1">
    <property type="nucleotide sequence ID" value="NZ_BJUX01000004.1"/>
</dbReference>
<dbReference type="PANTHER" id="PTHR11085">
    <property type="entry name" value="NAD-DEPENDENT PROTEIN DEACYLASE SIRTUIN-5, MITOCHONDRIAL-RELATED"/>
    <property type="match status" value="1"/>
</dbReference>
<evidence type="ECO:0000256" key="4">
    <source>
        <dbReference type="PROSITE-ProRule" id="PRU00236"/>
    </source>
</evidence>
<dbReference type="SUPFAM" id="SSF52467">
    <property type="entry name" value="DHS-like NAD/FAD-binding domain"/>
    <property type="match status" value="1"/>
</dbReference>
<dbReference type="Proteomes" id="UP000198548">
    <property type="component" value="Unassembled WGS sequence"/>
</dbReference>
<dbReference type="InterPro" id="IPR029035">
    <property type="entry name" value="DHS-like_NAD/FAD-binding_dom"/>
</dbReference>
<dbReference type="Pfam" id="PF02146">
    <property type="entry name" value="SIR2"/>
    <property type="match status" value="1"/>
</dbReference>
<protein>
    <recommendedName>
        <fullName evidence="1">protein acetyllysine N-acetyltransferase</fullName>
        <ecNumber evidence="1">2.3.1.286</ecNumber>
    </recommendedName>
</protein>
<dbReference type="CDD" id="cd01407">
    <property type="entry name" value="SIR2-fam"/>
    <property type="match status" value="1"/>
</dbReference>
<proteinExistence type="predicted"/>
<dbReference type="Proteomes" id="UP000321425">
    <property type="component" value="Unassembled WGS sequence"/>
</dbReference>
<accession>A0A1H7URQ2</accession>
<comment type="caution">
    <text evidence="4">Lacks conserved residue(s) required for the propagation of feature annotation.</text>
</comment>
<feature type="domain" description="Deacetylase sirtuin-type" evidence="5">
    <location>
        <begin position="1"/>
        <end position="244"/>
    </location>
</feature>
<evidence type="ECO:0000259" key="5">
    <source>
        <dbReference type="PROSITE" id="PS50305"/>
    </source>
</evidence>
<dbReference type="PANTHER" id="PTHR11085:SF4">
    <property type="entry name" value="NAD-DEPENDENT PROTEIN DEACYLASE"/>
    <property type="match status" value="1"/>
</dbReference>
<evidence type="ECO:0000256" key="2">
    <source>
        <dbReference type="ARBA" id="ARBA00022679"/>
    </source>
</evidence>
<dbReference type="OrthoDB" id="9800582at2"/>
<evidence type="ECO:0000313" key="8">
    <source>
        <dbReference type="Proteomes" id="UP000198548"/>
    </source>
</evidence>
<dbReference type="AlphaFoldDB" id="A0A1H7URQ2"/>
<evidence type="ECO:0000313" key="6">
    <source>
        <dbReference type="EMBL" id="GEK88503.1"/>
    </source>
</evidence>
<dbReference type="InterPro" id="IPR003000">
    <property type="entry name" value="Sirtuin"/>
</dbReference>
<evidence type="ECO:0000313" key="9">
    <source>
        <dbReference type="Proteomes" id="UP000321425"/>
    </source>
</evidence>
<dbReference type="STRING" id="426703.SAMN04488100_11935"/>
<dbReference type="InterPro" id="IPR026591">
    <property type="entry name" value="Sirtuin_cat_small_dom_sf"/>
</dbReference>
<evidence type="ECO:0000256" key="3">
    <source>
        <dbReference type="ARBA" id="ARBA00023027"/>
    </source>
</evidence>
<dbReference type="NCBIfam" id="NF001752">
    <property type="entry name" value="PRK00481.1-1"/>
    <property type="match status" value="1"/>
</dbReference>
<reference evidence="6 9" key="2">
    <citation type="submission" date="2019-07" db="EMBL/GenBank/DDBJ databases">
        <title>Whole genome shotgun sequence of Alkalibacterium putridalgicola NBRC 103243.</title>
        <authorList>
            <person name="Hosoyama A."/>
            <person name="Uohara A."/>
            <person name="Ohji S."/>
            <person name="Ichikawa N."/>
        </authorList>
    </citation>
    <scope>NUCLEOTIDE SEQUENCE [LARGE SCALE GENOMIC DNA]</scope>
    <source>
        <strain evidence="6 9">NBRC 103243</strain>
    </source>
</reference>